<feature type="domain" description="HTH lysR-type" evidence="5">
    <location>
        <begin position="1"/>
        <end position="60"/>
    </location>
</feature>
<dbReference type="GO" id="GO:0006351">
    <property type="term" value="P:DNA-templated transcription"/>
    <property type="evidence" value="ECO:0007669"/>
    <property type="project" value="TreeGrafter"/>
</dbReference>
<dbReference type="Pfam" id="PF00126">
    <property type="entry name" value="HTH_1"/>
    <property type="match status" value="1"/>
</dbReference>
<dbReference type="AlphaFoldDB" id="A0A238K1Q7"/>
<keyword evidence="4" id="KW-0804">Transcription</keyword>
<evidence type="ECO:0000256" key="4">
    <source>
        <dbReference type="ARBA" id="ARBA00023163"/>
    </source>
</evidence>
<dbReference type="PROSITE" id="PS50931">
    <property type="entry name" value="HTH_LYSR"/>
    <property type="match status" value="1"/>
</dbReference>
<reference evidence="6 7" key="1">
    <citation type="submission" date="2017-05" db="EMBL/GenBank/DDBJ databases">
        <authorList>
            <person name="Song R."/>
            <person name="Chenine A.L."/>
            <person name="Ruprecht R.M."/>
        </authorList>
    </citation>
    <scope>NUCLEOTIDE SEQUENCE [LARGE SCALE GENOMIC DNA]</scope>
    <source>
        <strain evidence="6 7">CECT 8663</strain>
    </source>
</reference>
<gene>
    <name evidence="6" type="primary">ampR</name>
    <name evidence="6" type="ORF">PEV8663_00679</name>
</gene>
<dbReference type="GO" id="GO:0043565">
    <property type="term" value="F:sequence-specific DNA binding"/>
    <property type="evidence" value="ECO:0007669"/>
    <property type="project" value="TreeGrafter"/>
</dbReference>
<dbReference type="OrthoDB" id="9796526at2"/>
<sequence length="290" mass="31879">MDLSWDDMRTVLSLVRCGSLAGAAQELGVNYTTVSRRIRRAEQTLGRVLFERLKDGYEPTAAAHFVAKNATEMEKTAHGLLRGLGGLDDGLQGDFTLTAPQLLISCILSPVIRDFSRAYPEVSLHIRATNDLLDLSRREADLAIRISRAPGDSLMGLRLTEQHSASFAAPEWAERIALDPQAPIDWLSYAGYDTLPNSVRINFPASRIALRFDDMVAMQGAAVAGLGVVRMPMFLGRSTPGLVQVPLLEPQPYADIWVVGHPDIWPSAKLAAFRDILVPFIRSKRALFVA</sequence>
<keyword evidence="3" id="KW-0238">DNA-binding</keyword>
<dbReference type="SUPFAM" id="SSF53850">
    <property type="entry name" value="Periplasmic binding protein-like II"/>
    <property type="match status" value="1"/>
</dbReference>
<dbReference type="InterPro" id="IPR058163">
    <property type="entry name" value="LysR-type_TF_proteobact-type"/>
</dbReference>
<dbReference type="PANTHER" id="PTHR30537">
    <property type="entry name" value="HTH-TYPE TRANSCRIPTIONAL REGULATOR"/>
    <property type="match status" value="1"/>
</dbReference>
<evidence type="ECO:0000313" key="6">
    <source>
        <dbReference type="EMBL" id="SMX36042.1"/>
    </source>
</evidence>
<keyword evidence="2" id="KW-0805">Transcription regulation</keyword>
<name>A0A238K1Q7_9RHOB</name>
<dbReference type="InterPro" id="IPR036390">
    <property type="entry name" value="WH_DNA-bd_sf"/>
</dbReference>
<dbReference type="Pfam" id="PF03466">
    <property type="entry name" value="LysR_substrate"/>
    <property type="match status" value="1"/>
</dbReference>
<organism evidence="6 7">
    <name type="scientific">Pelagimonas varians</name>
    <dbReference type="NCBI Taxonomy" id="696760"/>
    <lineage>
        <taxon>Bacteria</taxon>
        <taxon>Pseudomonadati</taxon>
        <taxon>Pseudomonadota</taxon>
        <taxon>Alphaproteobacteria</taxon>
        <taxon>Rhodobacterales</taxon>
        <taxon>Roseobacteraceae</taxon>
        <taxon>Pelagimonas</taxon>
    </lineage>
</organism>
<evidence type="ECO:0000256" key="3">
    <source>
        <dbReference type="ARBA" id="ARBA00023125"/>
    </source>
</evidence>
<dbReference type="SUPFAM" id="SSF46785">
    <property type="entry name" value="Winged helix' DNA-binding domain"/>
    <property type="match status" value="1"/>
</dbReference>
<accession>A0A238K1Q7</accession>
<comment type="similarity">
    <text evidence="1">Belongs to the LysR transcriptional regulatory family.</text>
</comment>
<dbReference type="Gene3D" id="3.40.190.290">
    <property type="match status" value="1"/>
</dbReference>
<dbReference type="EMBL" id="FXYH01000002">
    <property type="protein sequence ID" value="SMX36042.1"/>
    <property type="molecule type" value="Genomic_DNA"/>
</dbReference>
<dbReference type="InterPro" id="IPR036388">
    <property type="entry name" value="WH-like_DNA-bd_sf"/>
</dbReference>
<keyword evidence="7" id="KW-1185">Reference proteome</keyword>
<evidence type="ECO:0000256" key="1">
    <source>
        <dbReference type="ARBA" id="ARBA00009437"/>
    </source>
</evidence>
<evidence type="ECO:0000259" key="5">
    <source>
        <dbReference type="PROSITE" id="PS50931"/>
    </source>
</evidence>
<dbReference type="InterPro" id="IPR000847">
    <property type="entry name" value="LysR_HTH_N"/>
</dbReference>
<evidence type="ECO:0000313" key="7">
    <source>
        <dbReference type="Proteomes" id="UP000220836"/>
    </source>
</evidence>
<dbReference type="PANTHER" id="PTHR30537:SF3">
    <property type="entry name" value="TRANSCRIPTIONAL REGULATORY PROTEIN"/>
    <property type="match status" value="1"/>
</dbReference>
<dbReference type="Proteomes" id="UP000220836">
    <property type="component" value="Unassembled WGS sequence"/>
</dbReference>
<dbReference type="InterPro" id="IPR005119">
    <property type="entry name" value="LysR_subst-bd"/>
</dbReference>
<protein>
    <submittedName>
        <fullName evidence="6">HTH-type transcriptional activator AmpR</fullName>
    </submittedName>
</protein>
<dbReference type="GO" id="GO:0003700">
    <property type="term" value="F:DNA-binding transcription factor activity"/>
    <property type="evidence" value="ECO:0007669"/>
    <property type="project" value="InterPro"/>
</dbReference>
<proteinExistence type="inferred from homology"/>
<evidence type="ECO:0000256" key="2">
    <source>
        <dbReference type="ARBA" id="ARBA00023015"/>
    </source>
</evidence>
<dbReference type="Gene3D" id="1.10.10.10">
    <property type="entry name" value="Winged helix-like DNA-binding domain superfamily/Winged helix DNA-binding domain"/>
    <property type="match status" value="1"/>
</dbReference>